<evidence type="ECO:0000313" key="1">
    <source>
        <dbReference type="EMBL" id="ADI20844.1"/>
    </source>
</evidence>
<reference evidence="1" key="1">
    <citation type="journal article" date="2011" name="Environ. Microbiol.">
        <title>Time-series analyses of Monterey Bay coastal microbial picoplankton using a 'genome proxy' microarray.</title>
        <authorList>
            <person name="Rich V.I."/>
            <person name="Pham V.D."/>
            <person name="Eppley J."/>
            <person name="Shi Y."/>
            <person name="DeLong E.F."/>
        </authorList>
    </citation>
    <scope>NUCLEOTIDE SEQUENCE</scope>
</reference>
<protein>
    <submittedName>
        <fullName evidence="1">Uncharacterized conserved protein</fullName>
    </submittedName>
</protein>
<accession>E0Y2F3</accession>
<dbReference type="AlphaFoldDB" id="E0Y2F3"/>
<sequence>MCTSPVIRRAALQRCWTGGSLFWVIRRQIRVRQRILRLENVDDPDGKRRCALIMDTELTRTEPRAFRPFQGWRYFSVEDAPSDLASNIDDSDDMPEDMRRELRALGLI</sequence>
<name>E0Y2F3_9PROT</name>
<dbReference type="Pfam" id="PF07370">
    <property type="entry name" value="DUF1489"/>
    <property type="match status" value="1"/>
</dbReference>
<proteinExistence type="predicted"/>
<dbReference type="EMBL" id="GU474947">
    <property type="protein sequence ID" value="ADI20844.1"/>
    <property type="molecule type" value="Genomic_DNA"/>
</dbReference>
<dbReference type="InterPro" id="IPR008320">
    <property type="entry name" value="UCP032025"/>
</dbReference>
<organism evidence="1">
    <name type="scientific">uncultured alpha proteobacterium EF100_102A06</name>
    <dbReference type="NCBI Taxonomy" id="710799"/>
    <lineage>
        <taxon>Bacteria</taxon>
        <taxon>Pseudomonadati</taxon>
        <taxon>Pseudomonadota</taxon>
        <taxon>Alphaproteobacteria</taxon>
        <taxon>environmental samples</taxon>
    </lineage>
</organism>
<dbReference type="PIRSF" id="PIRSF032025">
    <property type="entry name" value="UCP032025"/>
    <property type="match status" value="1"/>
</dbReference>